<keyword evidence="1" id="KW-0732">Signal</keyword>
<feature type="chain" id="PRO_5040242593" description="RxLR effector protein" evidence="1">
    <location>
        <begin position="21"/>
        <end position="114"/>
    </location>
</feature>
<protein>
    <recommendedName>
        <fullName evidence="4">RxLR effector protein</fullName>
    </recommendedName>
</protein>
<proteinExistence type="predicted"/>
<name>A0A9Q3GNU9_9BASI</name>
<sequence length="114" mass="12584">MYNIRSIFLGFVIFLKLVKGEPSISKNAHLNLVEAANSVTSATKNSATEKDYGMKATIVSDLRQKGTKTANSFPKLLVTWAENDMDEIPSENAFIQHMKAPSAQTPLSRTKNPK</sequence>
<comment type="caution">
    <text evidence="2">The sequence shown here is derived from an EMBL/GenBank/DDBJ whole genome shotgun (WGS) entry which is preliminary data.</text>
</comment>
<feature type="signal peptide" evidence="1">
    <location>
        <begin position="1"/>
        <end position="20"/>
    </location>
</feature>
<dbReference type="Proteomes" id="UP000765509">
    <property type="component" value="Unassembled WGS sequence"/>
</dbReference>
<gene>
    <name evidence="2" type="ORF">O181_013365</name>
</gene>
<dbReference type="EMBL" id="AVOT02003479">
    <property type="protein sequence ID" value="MBW0473650.1"/>
    <property type="molecule type" value="Genomic_DNA"/>
</dbReference>
<evidence type="ECO:0000313" key="3">
    <source>
        <dbReference type="Proteomes" id="UP000765509"/>
    </source>
</evidence>
<dbReference type="AlphaFoldDB" id="A0A9Q3GNU9"/>
<reference evidence="2" key="1">
    <citation type="submission" date="2021-03" db="EMBL/GenBank/DDBJ databases">
        <title>Draft genome sequence of rust myrtle Austropuccinia psidii MF-1, a brazilian biotype.</title>
        <authorList>
            <person name="Quecine M.C."/>
            <person name="Pachon D.M.R."/>
            <person name="Bonatelli M.L."/>
            <person name="Correr F.H."/>
            <person name="Franceschini L.M."/>
            <person name="Leite T.F."/>
            <person name="Margarido G.R.A."/>
            <person name="Almeida C.A."/>
            <person name="Ferrarezi J.A."/>
            <person name="Labate C.A."/>
        </authorList>
    </citation>
    <scope>NUCLEOTIDE SEQUENCE</scope>
    <source>
        <strain evidence="2">MF-1</strain>
    </source>
</reference>
<evidence type="ECO:0000313" key="2">
    <source>
        <dbReference type="EMBL" id="MBW0473650.1"/>
    </source>
</evidence>
<evidence type="ECO:0000256" key="1">
    <source>
        <dbReference type="SAM" id="SignalP"/>
    </source>
</evidence>
<organism evidence="2 3">
    <name type="scientific">Austropuccinia psidii MF-1</name>
    <dbReference type="NCBI Taxonomy" id="1389203"/>
    <lineage>
        <taxon>Eukaryota</taxon>
        <taxon>Fungi</taxon>
        <taxon>Dikarya</taxon>
        <taxon>Basidiomycota</taxon>
        <taxon>Pucciniomycotina</taxon>
        <taxon>Pucciniomycetes</taxon>
        <taxon>Pucciniales</taxon>
        <taxon>Sphaerophragmiaceae</taxon>
        <taxon>Austropuccinia</taxon>
    </lineage>
</organism>
<accession>A0A9Q3GNU9</accession>
<evidence type="ECO:0008006" key="4">
    <source>
        <dbReference type="Google" id="ProtNLM"/>
    </source>
</evidence>
<keyword evidence="3" id="KW-1185">Reference proteome</keyword>